<evidence type="ECO:0000313" key="1">
    <source>
        <dbReference type="EMBL" id="GJS59048.1"/>
    </source>
</evidence>
<organism evidence="1 2">
    <name type="scientific">Tanacetum coccineum</name>
    <dbReference type="NCBI Taxonomy" id="301880"/>
    <lineage>
        <taxon>Eukaryota</taxon>
        <taxon>Viridiplantae</taxon>
        <taxon>Streptophyta</taxon>
        <taxon>Embryophyta</taxon>
        <taxon>Tracheophyta</taxon>
        <taxon>Spermatophyta</taxon>
        <taxon>Magnoliopsida</taxon>
        <taxon>eudicotyledons</taxon>
        <taxon>Gunneridae</taxon>
        <taxon>Pentapetalae</taxon>
        <taxon>asterids</taxon>
        <taxon>campanulids</taxon>
        <taxon>Asterales</taxon>
        <taxon>Asteraceae</taxon>
        <taxon>Asteroideae</taxon>
        <taxon>Anthemideae</taxon>
        <taxon>Anthemidinae</taxon>
        <taxon>Tanacetum</taxon>
    </lineage>
</organism>
<comment type="caution">
    <text evidence="1">The sequence shown here is derived from an EMBL/GenBank/DDBJ whole genome shotgun (WGS) entry which is preliminary data.</text>
</comment>
<name>A0ABQ4X1Y1_9ASTR</name>
<accession>A0ABQ4X1Y1</accession>
<reference evidence="1" key="1">
    <citation type="journal article" date="2022" name="Int. J. Mol. Sci.">
        <title>Draft Genome of Tanacetum Coccineum: Genomic Comparison of Closely Related Tanacetum-Family Plants.</title>
        <authorList>
            <person name="Yamashiro T."/>
            <person name="Shiraishi A."/>
            <person name="Nakayama K."/>
            <person name="Satake H."/>
        </authorList>
    </citation>
    <scope>NUCLEOTIDE SEQUENCE</scope>
</reference>
<keyword evidence="2" id="KW-1185">Reference proteome</keyword>
<dbReference type="Proteomes" id="UP001151760">
    <property type="component" value="Unassembled WGS sequence"/>
</dbReference>
<proteinExistence type="predicted"/>
<reference evidence="1" key="2">
    <citation type="submission" date="2022-01" db="EMBL/GenBank/DDBJ databases">
        <authorList>
            <person name="Yamashiro T."/>
            <person name="Shiraishi A."/>
            <person name="Satake H."/>
            <person name="Nakayama K."/>
        </authorList>
    </citation>
    <scope>NUCLEOTIDE SEQUENCE</scope>
</reference>
<gene>
    <name evidence="1" type="ORF">Tco_0653832</name>
</gene>
<sequence length="71" mass="8035">TMNPSASNQIALDNALVDHEARLKTGECNRRIKFTKPQREATYRVTLDALKLSPCYPAFLITVGVLEIYMH</sequence>
<evidence type="ECO:0000313" key="2">
    <source>
        <dbReference type="Proteomes" id="UP001151760"/>
    </source>
</evidence>
<feature type="non-terminal residue" evidence="1">
    <location>
        <position position="1"/>
    </location>
</feature>
<dbReference type="EMBL" id="BQNB010009121">
    <property type="protein sequence ID" value="GJS59048.1"/>
    <property type="molecule type" value="Genomic_DNA"/>
</dbReference>
<protein>
    <submittedName>
        <fullName evidence="1">Uncharacterized protein</fullName>
    </submittedName>
</protein>